<keyword evidence="15" id="KW-1185">Reference proteome</keyword>
<evidence type="ECO:0000256" key="1">
    <source>
        <dbReference type="ARBA" id="ARBA00004604"/>
    </source>
</evidence>
<protein>
    <submittedName>
        <fullName evidence="14">Pol I core factor CF</fullName>
    </submittedName>
</protein>
<feature type="compositionally biased region" description="Low complexity" evidence="10">
    <location>
        <begin position="153"/>
        <end position="178"/>
    </location>
</feature>
<evidence type="ECO:0000259" key="13">
    <source>
        <dbReference type="Pfam" id="PF20645"/>
    </source>
</evidence>
<dbReference type="GO" id="GO:0070860">
    <property type="term" value="C:RNA polymerase I core factor complex"/>
    <property type="evidence" value="ECO:0007669"/>
    <property type="project" value="InterPro"/>
</dbReference>
<evidence type="ECO:0000259" key="11">
    <source>
        <dbReference type="Pfam" id="PF11781"/>
    </source>
</evidence>
<feature type="domain" description="Rrn7/TAF1B C-terminal cyclin" evidence="13">
    <location>
        <begin position="255"/>
        <end position="424"/>
    </location>
</feature>
<keyword evidence="6" id="KW-0805">Transcription regulation</keyword>
<evidence type="ECO:0000256" key="5">
    <source>
        <dbReference type="ARBA" id="ARBA00022833"/>
    </source>
</evidence>
<proteinExistence type="inferred from homology"/>
<feature type="compositionally biased region" description="Acidic residues" evidence="10">
    <location>
        <begin position="584"/>
        <end position="598"/>
    </location>
</feature>
<keyword evidence="8" id="KW-0804">Transcription</keyword>
<evidence type="ECO:0000256" key="7">
    <source>
        <dbReference type="ARBA" id="ARBA00023125"/>
    </source>
</evidence>
<keyword evidence="4" id="KW-0863">Zinc-finger</keyword>
<gene>
    <name evidence="14" type="primary">RRN7</name>
    <name evidence="14" type="ORF">TWF696_006874</name>
</gene>
<feature type="region of interest" description="Disordered" evidence="10">
    <location>
        <begin position="579"/>
        <end position="598"/>
    </location>
</feature>
<evidence type="ECO:0000256" key="9">
    <source>
        <dbReference type="ARBA" id="ARBA00023242"/>
    </source>
</evidence>
<dbReference type="GO" id="GO:0008270">
    <property type="term" value="F:zinc ion binding"/>
    <property type="evidence" value="ECO:0007669"/>
    <property type="project" value="UniProtKB-KW"/>
</dbReference>
<organism evidence="14 15">
    <name type="scientific">Orbilia brochopaga</name>
    <dbReference type="NCBI Taxonomy" id="3140254"/>
    <lineage>
        <taxon>Eukaryota</taxon>
        <taxon>Fungi</taxon>
        <taxon>Dikarya</taxon>
        <taxon>Ascomycota</taxon>
        <taxon>Pezizomycotina</taxon>
        <taxon>Orbiliomycetes</taxon>
        <taxon>Orbiliales</taxon>
        <taxon>Orbiliaceae</taxon>
        <taxon>Orbilia</taxon>
    </lineage>
</organism>
<evidence type="ECO:0000256" key="2">
    <source>
        <dbReference type="ARBA" id="ARBA00006899"/>
    </source>
</evidence>
<reference evidence="14 15" key="1">
    <citation type="submission" date="2019-10" db="EMBL/GenBank/DDBJ databases">
        <authorList>
            <person name="Palmer J.M."/>
        </authorList>
    </citation>
    <scope>NUCLEOTIDE SEQUENCE [LARGE SCALE GENOMIC DNA]</scope>
    <source>
        <strain evidence="14 15">TWF696</strain>
    </source>
</reference>
<comment type="similarity">
    <text evidence="2">Belongs to the RRN7/TAF1B family.</text>
</comment>
<feature type="region of interest" description="Disordered" evidence="10">
    <location>
        <begin position="439"/>
        <end position="460"/>
    </location>
</feature>
<dbReference type="GO" id="GO:0001164">
    <property type="term" value="F:RNA polymerase I core promoter sequence-specific DNA binding"/>
    <property type="evidence" value="ECO:0007669"/>
    <property type="project" value="InterPro"/>
</dbReference>
<dbReference type="PANTHER" id="PTHR31576">
    <property type="entry name" value="TATA BOX-BINDING PROTEIN-ASSOCIATED FACTOR RNA POLYMERASE I SUBUNIT B"/>
    <property type="match status" value="1"/>
</dbReference>
<evidence type="ECO:0000256" key="8">
    <source>
        <dbReference type="ARBA" id="ARBA00023163"/>
    </source>
</evidence>
<keyword evidence="9" id="KW-0539">Nucleus</keyword>
<accession>A0AAV9URB1</accession>
<name>A0AAV9URB1_9PEZI</name>
<feature type="domain" description="Rrn7/TAF1B N-terminal cyclin" evidence="12">
    <location>
        <begin position="82"/>
        <end position="235"/>
    </location>
</feature>
<dbReference type="AlphaFoldDB" id="A0AAV9URB1"/>
<evidence type="ECO:0000256" key="4">
    <source>
        <dbReference type="ARBA" id="ARBA00022771"/>
    </source>
</evidence>
<evidence type="ECO:0000256" key="10">
    <source>
        <dbReference type="SAM" id="MobiDB-lite"/>
    </source>
</evidence>
<dbReference type="Pfam" id="PF20644">
    <property type="entry name" value="Rrn7_cyclin_N"/>
    <property type="match status" value="1"/>
</dbReference>
<feature type="region of interest" description="Disordered" evidence="10">
    <location>
        <begin position="124"/>
        <end position="187"/>
    </location>
</feature>
<dbReference type="GO" id="GO:0042790">
    <property type="term" value="P:nucleolar large rRNA transcription by RNA polymerase I"/>
    <property type="evidence" value="ECO:0007669"/>
    <property type="project" value="TreeGrafter"/>
</dbReference>
<evidence type="ECO:0000256" key="6">
    <source>
        <dbReference type="ARBA" id="ARBA00023015"/>
    </source>
</evidence>
<evidence type="ECO:0000259" key="12">
    <source>
        <dbReference type="Pfam" id="PF20644"/>
    </source>
</evidence>
<comment type="caution">
    <text evidence="14">The sequence shown here is derived from an EMBL/GenBank/DDBJ whole genome shotgun (WGS) entry which is preliminary data.</text>
</comment>
<dbReference type="PANTHER" id="PTHR31576:SF2">
    <property type="entry name" value="TATA BOX-BINDING PROTEIN-ASSOCIATED FACTOR RNA POLYMERASE I SUBUNIT B"/>
    <property type="match status" value="1"/>
</dbReference>
<sequence>MERQKGERCGTDNCRSRKYHLEDGQWTCSNGHVQEGRLDIREEDEYQPRKGDRRIVERDDSQTVEEKVFTGREGLALFLQAYQLILRKQVVWLIHERKFPPELELLVRDLWTLRLEAVYADRSAPRGASSSGYNSQTSQSGRESESGASQSVASERAASSQGSSMSISLPGSRSSSASRGRRAKDITKTTPKLLDTMGIIYMAAMMLQLPLDIVTVHRWITAQDIIFFRAITHIPEAMVAKMERRWRRKFEPTVLPTAEGLRREVYHLMRYYYRKFDVVVPGTNAECLLAGYVLELGCPPEVYPAVLKLAKKLNLPLRYPLSASKFNIIDCPDVQLMALMIIAVKLCYGLDGVTRYAKTPWEIANMTLDWESWKKIVEMKESDVSNGAVASRDRNWQLGVREDEIYGFTDREMDEYLDWFEKNWVKKDSSKPTAGIAKLFEDRSGEGTNPKDPNRKEASGEEVRVKLLEMRVDAFKKMQGSAKINVPAADWTVRENRAVRKVVRPGENYPRYLKWEDVSSEQLRTLYKAAAARIAVDVEGFAFVVQRLENRLWQTVRSRSRSRGKQSREGDIEFMEEVIRDLGVDEDDDADEEDEDSE</sequence>
<dbReference type="InterPro" id="IPR033599">
    <property type="entry name" value="TAF1B/Rrn7"/>
</dbReference>
<feature type="compositionally biased region" description="Low complexity" evidence="10">
    <location>
        <begin position="129"/>
        <end position="141"/>
    </location>
</feature>
<comment type="subcellular location">
    <subcellularLocation>
        <location evidence="1">Nucleus</location>
        <location evidence="1">Nucleolus</location>
    </subcellularLocation>
</comment>
<keyword evidence="5" id="KW-0862">Zinc</keyword>
<dbReference type="Proteomes" id="UP001375240">
    <property type="component" value="Unassembled WGS sequence"/>
</dbReference>
<dbReference type="Pfam" id="PF20645">
    <property type="entry name" value="Rrn7_cyclin_C"/>
    <property type="match status" value="1"/>
</dbReference>
<dbReference type="Pfam" id="PF11781">
    <property type="entry name" value="Zn_ribbon_RRN7"/>
    <property type="match status" value="1"/>
</dbReference>
<evidence type="ECO:0000256" key="3">
    <source>
        <dbReference type="ARBA" id="ARBA00022723"/>
    </source>
</evidence>
<dbReference type="InterPro" id="IPR021752">
    <property type="entry name" value="TF_Rrn7_Zf"/>
</dbReference>
<dbReference type="EMBL" id="JAVHNQ010000005">
    <property type="protein sequence ID" value="KAK6346764.1"/>
    <property type="molecule type" value="Genomic_DNA"/>
</dbReference>
<feature type="domain" description="RRN7-type" evidence="11">
    <location>
        <begin position="4"/>
        <end position="36"/>
    </location>
</feature>
<dbReference type="InterPro" id="IPR048540">
    <property type="entry name" value="Rrn7_cyclin_N"/>
</dbReference>
<evidence type="ECO:0000313" key="14">
    <source>
        <dbReference type="EMBL" id="KAK6346764.1"/>
    </source>
</evidence>
<evidence type="ECO:0000313" key="15">
    <source>
        <dbReference type="Proteomes" id="UP001375240"/>
    </source>
</evidence>
<keyword evidence="7" id="KW-0238">DNA-binding</keyword>
<keyword evidence="3" id="KW-0479">Metal-binding</keyword>
<dbReference type="InterPro" id="IPR048538">
    <property type="entry name" value="Rrn7_cyclin_C"/>
</dbReference>